<name>A0AAU7GWQ0_9CAUD</name>
<dbReference type="SUPFAM" id="SSF56563">
    <property type="entry name" value="Major capsid protein gp5"/>
    <property type="match status" value="1"/>
</dbReference>
<keyword evidence="5" id="KW-1273">Viral capsid maturation</keyword>
<keyword evidence="3" id="KW-0378">Hydrolase</keyword>
<evidence type="ECO:0000259" key="7">
    <source>
        <dbReference type="Pfam" id="PF04586"/>
    </source>
</evidence>
<evidence type="ECO:0000256" key="6">
    <source>
        <dbReference type="SAM" id="MobiDB-lite"/>
    </source>
</evidence>
<evidence type="ECO:0000313" key="9">
    <source>
        <dbReference type="EMBL" id="XBM95122.1"/>
    </source>
</evidence>
<dbReference type="GO" id="GO:0008233">
    <property type="term" value="F:peptidase activity"/>
    <property type="evidence" value="ECO:0007669"/>
    <property type="project" value="UniProtKB-KW"/>
</dbReference>
<dbReference type="InterPro" id="IPR054613">
    <property type="entry name" value="Peptidase_S78_dom"/>
</dbReference>
<dbReference type="Pfam" id="PF05065">
    <property type="entry name" value="Phage_capsid"/>
    <property type="match status" value="1"/>
</dbReference>
<organism evidence="9">
    <name type="scientific">Streptomyces phage Scarif</name>
    <dbReference type="NCBI Taxonomy" id="3158858"/>
    <lineage>
        <taxon>Viruses</taxon>
        <taxon>Duplodnaviria</taxon>
        <taxon>Heunggongvirae</taxon>
        <taxon>Uroviricota</taxon>
        <taxon>Caudoviricetes</taxon>
    </lineage>
</organism>
<feature type="domain" description="Prohead serine protease" evidence="7">
    <location>
        <begin position="26"/>
        <end position="133"/>
    </location>
</feature>
<reference evidence="9" key="1">
    <citation type="submission" date="2024-05" db="EMBL/GenBank/DDBJ databases">
        <title>Isolation and characterization of the new Streptomyces phages Kamino, Geonosis, Abafar and Scarif infecting a broad range of host species.</title>
        <authorList>
            <person name="Rackow B."/>
            <person name="Rolland C."/>
            <person name="Mohnen I."/>
            <person name="Wittmann J."/>
            <person name="Muesken M."/>
            <person name="Overmann J."/>
            <person name="Frunzke J."/>
        </authorList>
    </citation>
    <scope>NUCLEOTIDE SEQUENCE</scope>
</reference>
<evidence type="ECO:0000256" key="5">
    <source>
        <dbReference type="ARBA" id="ARBA00023045"/>
    </source>
</evidence>
<sequence length="679" mass="74751">MGAKQIEADFGGWATKAGLKCSDGRTIMPGAFEEMHHQQVPLVWQHGHSDAKNVLGHAVLEHRDEGVYAYGFFNNTEGAKNAREFVRHGDIRNLSIYANSLVEKNKNVVHGKIREVSLVLAGANPGATIDFVNIRHSDGSLSELDDEAIIHTGLTLDHAMDDNDDNDPDEDEDFDEDDEDDEDDDMQHSDGDDVTVQDIYDTLDDDQKNVVHYLIGVALENAQKDAAHSAIQGDLSHKEGADNTMSRNVFDQSATGGTGTKKHELSHEDVKGIFADAVKIGSVRDAVNNYALQHGIENIDVLFPDAKAATGTIELEKRRTEWVSSVLNGTRHTPFSRIKTFAADLTQDEARAKGYIKGQYKLEEWFGVTKRTTSPTTIYKKQKLDRDDMLDITDFDIVAFLKAEMRLMAEEEIARAILIGDGRDVTDEDKVKDPLGASDGAGIRSIVNDHELFVTTLNVNVDDADPNGMGYEEVVDAVMDGMEFYKGTGTPTCYTTIPHLNKFLKARDKMGRRLYANKQEVADALGVKEVITVEPMKEHADLIAIIVNLDDYNVGTDRGGELTMFDDFDIDYNQQKYLIETRLSGALIRPKSALVVKKTAAADVLAVPEKPQFNSTTGVITIPTVEGVDYKDNDGATLLAGDQTALAAGASTTIYAVAKSGYFFANTAEDSWIFTRKRA</sequence>
<evidence type="ECO:0000256" key="2">
    <source>
        <dbReference type="ARBA" id="ARBA00022670"/>
    </source>
</evidence>
<evidence type="ECO:0000259" key="8">
    <source>
        <dbReference type="Pfam" id="PF05065"/>
    </source>
</evidence>
<proteinExistence type="predicted"/>
<evidence type="ECO:0000256" key="1">
    <source>
        <dbReference type="ARBA" id="ARBA00022612"/>
    </source>
</evidence>
<evidence type="ECO:0000256" key="3">
    <source>
        <dbReference type="ARBA" id="ARBA00022801"/>
    </source>
</evidence>
<dbReference type="EMBL" id="PP750868">
    <property type="protein sequence ID" value="XBM95122.1"/>
    <property type="molecule type" value="Genomic_DNA"/>
</dbReference>
<evidence type="ECO:0000256" key="4">
    <source>
        <dbReference type="ARBA" id="ARBA00022950"/>
    </source>
</evidence>
<dbReference type="Pfam" id="PF04586">
    <property type="entry name" value="Peptidase_S78"/>
    <property type="match status" value="1"/>
</dbReference>
<dbReference type="InterPro" id="IPR054612">
    <property type="entry name" value="Phage_capsid-like_C"/>
</dbReference>
<keyword evidence="4" id="KW-0118">Viral capsid assembly</keyword>
<keyword evidence="2 9" id="KW-0645">Protease</keyword>
<feature type="domain" description="Phage capsid-like C-terminal" evidence="8">
    <location>
        <begin position="370"/>
        <end position="597"/>
    </location>
</feature>
<keyword evidence="1" id="KW-1188">Viral release from host cell</keyword>
<feature type="region of interest" description="Disordered" evidence="6">
    <location>
        <begin position="155"/>
        <end position="193"/>
    </location>
</feature>
<protein>
    <submittedName>
        <fullName evidence="9">Head maturation protease</fullName>
    </submittedName>
</protein>
<dbReference type="GO" id="GO:0006508">
    <property type="term" value="P:proteolysis"/>
    <property type="evidence" value="ECO:0007669"/>
    <property type="project" value="UniProtKB-KW"/>
</dbReference>
<gene>
    <name evidence="9" type="ORF">Scarif_00013</name>
</gene>
<dbReference type="GO" id="GO:0046797">
    <property type="term" value="P:viral procapsid maturation"/>
    <property type="evidence" value="ECO:0007669"/>
    <property type="project" value="UniProtKB-KW"/>
</dbReference>
<feature type="compositionally biased region" description="Acidic residues" evidence="6">
    <location>
        <begin position="162"/>
        <end position="185"/>
    </location>
</feature>
<accession>A0AAU7GWQ0</accession>